<name>A0AAU7KJW6_9GAMM</name>
<accession>A0AAU7KJW6</accession>
<keyword evidence="7" id="KW-0503">Monooxygenase</keyword>
<reference evidence="11" key="1">
    <citation type="submission" date="2022-06" db="EMBL/GenBank/DDBJ databases">
        <title>A novel DMS-producing enzyme.</title>
        <authorList>
            <person name="Zhang Y."/>
        </authorList>
    </citation>
    <scope>NUCLEOTIDE SEQUENCE</scope>
    <source>
        <strain evidence="11">RT37</strain>
    </source>
</reference>
<keyword evidence="9" id="KW-1133">Transmembrane helix</keyword>
<gene>
    <name evidence="11" type="ORF">NFG58_00175</name>
</gene>
<keyword evidence="9" id="KW-0472">Membrane</keyword>
<dbReference type="GO" id="GO:0006744">
    <property type="term" value="P:ubiquinone biosynthetic process"/>
    <property type="evidence" value="ECO:0007669"/>
    <property type="project" value="InterPro"/>
</dbReference>
<comment type="similarity">
    <text evidence="3">Belongs to the UbiH/COQ6 family.</text>
</comment>
<keyword evidence="9" id="KW-0812">Transmembrane</keyword>
<evidence type="ECO:0000256" key="3">
    <source>
        <dbReference type="ARBA" id="ARBA00005349"/>
    </source>
</evidence>
<dbReference type="InterPro" id="IPR036188">
    <property type="entry name" value="FAD/NAD-bd_sf"/>
</dbReference>
<evidence type="ECO:0000256" key="8">
    <source>
        <dbReference type="ARBA" id="ARBA00065734"/>
    </source>
</evidence>
<dbReference type="Pfam" id="PF01494">
    <property type="entry name" value="FAD_binding_3"/>
    <property type="match status" value="1"/>
</dbReference>
<dbReference type="EMBL" id="CP098827">
    <property type="protein sequence ID" value="XBO71173.1"/>
    <property type="molecule type" value="Genomic_DNA"/>
</dbReference>
<evidence type="ECO:0000256" key="7">
    <source>
        <dbReference type="ARBA" id="ARBA00023033"/>
    </source>
</evidence>
<dbReference type="NCBIfam" id="TIGR01988">
    <property type="entry name" value="Ubi-OHases"/>
    <property type="match status" value="1"/>
</dbReference>
<feature type="transmembrane region" description="Helical" evidence="9">
    <location>
        <begin position="12"/>
        <end position="36"/>
    </location>
</feature>
<protein>
    <submittedName>
        <fullName evidence="11">UbiH/UbiF/VisC/COQ6 family ubiquinone biosynthesis hydroxylase</fullName>
    </submittedName>
</protein>
<comment type="cofactor">
    <cofactor evidence="1">
        <name>FAD</name>
        <dbReference type="ChEBI" id="CHEBI:57692"/>
    </cofactor>
</comment>
<evidence type="ECO:0000256" key="5">
    <source>
        <dbReference type="ARBA" id="ARBA00022827"/>
    </source>
</evidence>
<dbReference type="PRINTS" id="PR00420">
    <property type="entry name" value="RNGMNOXGNASE"/>
</dbReference>
<evidence type="ECO:0000256" key="2">
    <source>
        <dbReference type="ARBA" id="ARBA00004749"/>
    </source>
</evidence>
<dbReference type="AlphaFoldDB" id="A0AAU7KJW6"/>
<proteinExistence type="inferred from homology"/>
<evidence type="ECO:0000256" key="9">
    <source>
        <dbReference type="SAM" id="Phobius"/>
    </source>
</evidence>
<dbReference type="PROSITE" id="PS01304">
    <property type="entry name" value="UBIH"/>
    <property type="match status" value="1"/>
</dbReference>
<dbReference type="InterPro" id="IPR002938">
    <property type="entry name" value="FAD-bd"/>
</dbReference>
<dbReference type="InterPro" id="IPR018168">
    <property type="entry name" value="Ubi_Hdrlase_CS"/>
</dbReference>
<evidence type="ECO:0000256" key="6">
    <source>
        <dbReference type="ARBA" id="ARBA00023002"/>
    </source>
</evidence>
<comment type="pathway">
    <text evidence="2">Cofactor biosynthesis; ubiquinone biosynthesis.</text>
</comment>
<dbReference type="GO" id="GO:0004497">
    <property type="term" value="F:monooxygenase activity"/>
    <property type="evidence" value="ECO:0007669"/>
    <property type="project" value="UniProtKB-KW"/>
</dbReference>
<dbReference type="SUPFAM" id="SSF51905">
    <property type="entry name" value="FAD/NAD(P)-binding domain"/>
    <property type="match status" value="1"/>
</dbReference>
<evidence type="ECO:0000259" key="10">
    <source>
        <dbReference type="Pfam" id="PF01494"/>
    </source>
</evidence>
<dbReference type="PANTHER" id="PTHR43876:SF7">
    <property type="entry name" value="UBIQUINONE BIOSYNTHESIS MONOOXYGENASE COQ6, MITOCHONDRIAL"/>
    <property type="match status" value="1"/>
</dbReference>
<keyword evidence="11" id="KW-0830">Ubiquinone</keyword>
<dbReference type="PANTHER" id="PTHR43876">
    <property type="entry name" value="UBIQUINONE BIOSYNTHESIS MONOOXYGENASE COQ6, MITOCHONDRIAL"/>
    <property type="match status" value="1"/>
</dbReference>
<sequence>MKEQAEGSAAKAAPTGVDVVIAGIGMVGAVLAVLLAREGWTVAMVDPRPGPLDSDDLPGSVPAPRVSALTPVSRRLLEGLGAWPRIDAWRATPYTAMEVWDADGSGEVGFRADQAGVPVLGHIVENDVILAALEAELSRLPQVQRLHGRKVVALDDGAVRRRVTLDDGSVLAAPLVVGADGARSPLRELAGIAVREQDTGQCALVTTVKTERRHGGVARQAFLATGPLAFLPLTVAGDSHYCSIVWSTTPQEAERLAALSPAALGQAMAEALDHRLGAVEVLDEARSFPLSQRHAERYHLPGLALIGDAAHSIHPLAGQGVNLGFLDAAVLGEELLNGRRRGLAPGGPSLLARYERRRRGDNAMMLVLMEGFRRLFGSRHPGLTLARNLGLSGVDRLSPIKRLIMQQATGSRGRLPLSCR</sequence>
<dbReference type="GO" id="GO:0110142">
    <property type="term" value="C:ubiquinone biosynthesis complex"/>
    <property type="evidence" value="ECO:0007669"/>
    <property type="project" value="UniProtKB-ARBA"/>
</dbReference>
<keyword evidence="4" id="KW-0285">Flavoprotein</keyword>
<comment type="subunit">
    <text evidence="8">Component of the Ubi complex metabolon, which regroups five ubiquinone biosynthesis proteins (UbiE, UbiF, UbiG, UbiH and UbiI) and two accessory factors (UbiK and the lipid-binding protein UbiJ).</text>
</comment>
<keyword evidence="6" id="KW-0560">Oxidoreductase</keyword>
<dbReference type="FunFam" id="3.50.50.60:FF:000021">
    <property type="entry name" value="Ubiquinone biosynthesis monooxygenase COQ6"/>
    <property type="match status" value="1"/>
</dbReference>
<dbReference type="GO" id="GO:0016705">
    <property type="term" value="F:oxidoreductase activity, acting on paired donors, with incorporation or reduction of molecular oxygen"/>
    <property type="evidence" value="ECO:0007669"/>
    <property type="project" value="InterPro"/>
</dbReference>
<dbReference type="Gene3D" id="3.50.50.60">
    <property type="entry name" value="FAD/NAD(P)-binding domain"/>
    <property type="match status" value="2"/>
</dbReference>
<evidence type="ECO:0000256" key="4">
    <source>
        <dbReference type="ARBA" id="ARBA00022630"/>
    </source>
</evidence>
<dbReference type="GO" id="GO:0071949">
    <property type="term" value="F:FAD binding"/>
    <property type="evidence" value="ECO:0007669"/>
    <property type="project" value="InterPro"/>
</dbReference>
<dbReference type="RefSeq" id="WP_348827364.1">
    <property type="nucleotide sequence ID" value="NZ_CP098827.1"/>
</dbReference>
<dbReference type="InterPro" id="IPR010971">
    <property type="entry name" value="UbiH/COQ6"/>
</dbReference>
<evidence type="ECO:0000313" key="11">
    <source>
        <dbReference type="EMBL" id="XBO71173.1"/>
    </source>
</evidence>
<feature type="domain" description="FAD-binding" evidence="10">
    <location>
        <begin position="17"/>
        <end position="359"/>
    </location>
</feature>
<keyword evidence="5" id="KW-0274">FAD</keyword>
<dbReference type="InterPro" id="IPR051205">
    <property type="entry name" value="UbiH/COQ6_monooxygenase"/>
</dbReference>
<evidence type="ECO:0000256" key="1">
    <source>
        <dbReference type="ARBA" id="ARBA00001974"/>
    </source>
</evidence>
<organism evidence="11">
    <name type="scientific">Halomonas sp. RT37</name>
    <dbReference type="NCBI Taxonomy" id="2950872"/>
    <lineage>
        <taxon>Bacteria</taxon>
        <taxon>Pseudomonadati</taxon>
        <taxon>Pseudomonadota</taxon>
        <taxon>Gammaproteobacteria</taxon>
        <taxon>Oceanospirillales</taxon>
        <taxon>Halomonadaceae</taxon>
        <taxon>Halomonas</taxon>
    </lineage>
</organism>